<protein>
    <submittedName>
        <fullName evidence="1">Uncharacterized protein</fullName>
    </submittedName>
</protein>
<sequence>MITIPEGMPRPSVLEVLASGGGGYQSVDLSDPSGAVVTSHRLEEVGHEPCQWRNPTWPDEAAGRLAAHLTTCVLR</sequence>
<dbReference type="GeneID" id="54993437"/>
<gene>
    <name evidence="1" type="primary">19</name>
    <name evidence="1" type="ORF">SEA_ROBSFEET_19</name>
</gene>
<dbReference type="EMBL" id="MH271312">
    <property type="protein sequence ID" value="AWY06026.1"/>
    <property type="molecule type" value="Genomic_DNA"/>
</dbReference>
<evidence type="ECO:0000313" key="1">
    <source>
        <dbReference type="EMBL" id="AWY06026.1"/>
    </source>
</evidence>
<dbReference type="Proteomes" id="UP000251296">
    <property type="component" value="Segment"/>
</dbReference>
<evidence type="ECO:0000313" key="2">
    <source>
        <dbReference type="Proteomes" id="UP000251296"/>
    </source>
</evidence>
<organism evidence="1 2">
    <name type="scientific">Microbacterium phage RobsFeet</name>
    <dbReference type="NCBI Taxonomy" id="2201442"/>
    <lineage>
        <taxon>Viruses</taxon>
        <taxon>Duplodnaviria</taxon>
        <taxon>Heunggongvirae</taxon>
        <taxon>Uroviricota</taxon>
        <taxon>Caudoviricetes</taxon>
        <taxon>Hodgkinviridae</taxon>
        <taxon>Metamorphoovirus</taxon>
        <taxon>Metamorphoovirus robsfeet</taxon>
    </lineage>
</organism>
<accession>A0A2Z4Q7F7</accession>
<reference evidence="1 2" key="1">
    <citation type="submission" date="2018-04" db="EMBL/GenBank/DDBJ databases">
        <authorList>
            <person name="Harrington T."/>
            <person name="Washburn E."/>
            <person name="Bricker J."/>
            <person name="McKinney A."/>
            <person name="Betsko A.J."/>
            <person name="Garlena R.A."/>
            <person name="Russell D.A."/>
            <person name="Pope W.A."/>
            <person name="Jacobs-Sera D."/>
            <person name="Hatfull G.F."/>
        </authorList>
    </citation>
    <scope>NUCLEOTIDE SEQUENCE [LARGE SCALE GENOMIC DNA]</scope>
</reference>
<keyword evidence="2" id="KW-1185">Reference proteome</keyword>
<proteinExistence type="predicted"/>
<dbReference type="RefSeq" id="YP_009802881.1">
    <property type="nucleotide sequence ID" value="NC_047989.1"/>
</dbReference>
<name>A0A2Z4Q7F7_9CAUD</name>
<dbReference type="KEGG" id="vg:54993437"/>